<reference evidence="6 8" key="2">
    <citation type="submission" date="2018-11" db="EMBL/GenBank/DDBJ databases">
        <authorList>
            <consortium name="Pathogen Informatics"/>
        </authorList>
    </citation>
    <scope>NUCLEOTIDE SEQUENCE [LARGE SCALE GENOMIC DNA]</scope>
</reference>
<gene>
    <name evidence="6" type="ORF">DME_LOCUS3159</name>
</gene>
<dbReference type="EC" id="2.1.1.114" evidence="5"/>
<feature type="binding site" evidence="5">
    <location>
        <position position="216"/>
    </location>
    <ligand>
        <name>S-adenosyl-L-methionine</name>
        <dbReference type="ChEBI" id="CHEBI:59789"/>
    </ligand>
</feature>
<comment type="catalytic activity">
    <reaction evidence="5">
        <text>a 3,4-dihydroxy-5-(all-trans-polyprenyl)benzoate + S-adenosyl-L-methionine = a 4-hydroxy-3-methoxy-5-(all-trans-polyprenyl)benzoate + S-adenosyl-L-homocysteine + H(+)</text>
        <dbReference type="Rhea" id="RHEA:44452"/>
        <dbReference type="Rhea" id="RHEA-COMP:10930"/>
        <dbReference type="Rhea" id="RHEA-COMP:10931"/>
        <dbReference type="ChEBI" id="CHEBI:15378"/>
        <dbReference type="ChEBI" id="CHEBI:57856"/>
        <dbReference type="ChEBI" id="CHEBI:59789"/>
        <dbReference type="ChEBI" id="CHEBI:64694"/>
        <dbReference type="ChEBI" id="CHEBI:84443"/>
        <dbReference type="EC" id="2.1.1.114"/>
    </reaction>
</comment>
<dbReference type="GO" id="GO:0061542">
    <property type="term" value="F:3-demethylubiquinol 3-O-methyltransferase activity"/>
    <property type="evidence" value="ECO:0007669"/>
    <property type="project" value="UniProtKB-UniRule"/>
</dbReference>
<comment type="pathway">
    <text evidence="5">Cofactor biosynthesis; ubiquinone biosynthesis.</text>
</comment>
<dbReference type="PANTHER" id="PTHR43464:SF19">
    <property type="entry name" value="UBIQUINONE BIOSYNTHESIS O-METHYLTRANSFERASE, MITOCHONDRIAL"/>
    <property type="match status" value="1"/>
</dbReference>
<comment type="subcellular location">
    <subcellularLocation>
        <location evidence="5">Mitochondrion inner membrane</location>
        <topology evidence="5">Peripheral membrane protein</topology>
        <orientation evidence="5">Matrix side</orientation>
    </subcellularLocation>
</comment>
<feature type="binding site" evidence="5">
    <location>
        <position position="271"/>
    </location>
    <ligand>
        <name>Mg(2+)</name>
        <dbReference type="ChEBI" id="CHEBI:18420"/>
    </ligand>
</feature>
<feature type="binding site" evidence="5">
    <location>
        <position position="270"/>
    </location>
    <ligand>
        <name>Mg(2+)</name>
        <dbReference type="ChEBI" id="CHEBI:18420"/>
    </ligand>
</feature>
<feature type="binding site" evidence="5">
    <location>
        <position position="266"/>
    </location>
    <ligand>
        <name>S-adenosyl-L-methionine</name>
        <dbReference type="ChEBI" id="CHEBI:59789"/>
    </ligand>
</feature>
<comment type="similarity">
    <text evidence="5">Belongs to the class I-like SAM-binding methyltransferase superfamily. UbiG/COQ3 family.</text>
</comment>
<keyword evidence="5" id="KW-0479">Metal-binding</keyword>
<dbReference type="EMBL" id="UYYG01000109">
    <property type="protein sequence ID" value="VDN53186.1"/>
    <property type="molecule type" value="Genomic_DNA"/>
</dbReference>
<keyword evidence="5" id="KW-0999">Mitochondrion inner membrane</keyword>
<comment type="catalytic activity">
    <reaction evidence="5">
        <text>a 3-demethylubiquinol + S-adenosyl-L-methionine = a ubiquinol + S-adenosyl-L-homocysteine + H(+)</text>
        <dbReference type="Rhea" id="RHEA:44380"/>
        <dbReference type="Rhea" id="RHEA-COMP:9566"/>
        <dbReference type="Rhea" id="RHEA-COMP:10914"/>
        <dbReference type="ChEBI" id="CHEBI:15378"/>
        <dbReference type="ChEBI" id="CHEBI:17976"/>
        <dbReference type="ChEBI" id="CHEBI:57856"/>
        <dbReference type="ChEBI" id="CHEBI:59789"/>
        <dbReference type="ChEBI" id="CHEBI:84422"/>
        <dbReference type="EC" id="2.1.1.64"/>
    </reaction>
</comment>
<dbReference type="AlphaFoldDB" id="A0A0N4UNJ9"/>
<dbReference type="WBParaSite" id="DME_0000948201-mRNA-1">
    <property type="protein sequence ID" value="DME_0000948201-mRNA-1"/>
    <property type="gene ID" value="DME_0000948201"/>
</dbReference>
<dbReference type="InterPro" id="IPR010233">
    <property type="entry name" value="UbiG_MeTrfase"/>
</dbReference>
<reference evidence="9" key="1">
    <citation type="submission" date="2017-02" db="UniProtKB">
        <authorList>
            <consortium name="WormBaseParasite"/>
        </authorList>
    </citation>
    <scope>IDENTIFICATION</scope>
</reference>
<feature type="binding site" evidence="5">
    <location>
        <position position="195"/>
    </location>
    <ligand>
        <name>S-adenosyl-L-methionine</name>
        <dbReference type="ChEBI" id="CHEBI:59789"/>
    </ligand>
</feature>
<dbReference type="HAMAP" id="MF_00472">
    <property type="entry name" value="UbiG"/>
    <property type="match status" value="1"/>
</dbReference>
<accession>A0A0N4UNJ9</accession>
<dbReference type="GO" id="GO:0010420">
    <property type="term" value="F:polyprenyldihydroxybenzoate methyltransferase activity"/>
    <property type="evidence" value="ECO:0007669"/>
    <property type="project" value="UniProtKB-UniRule"/>
</dbReference>
<evidence type="ECO:0000313" key="7">
    <source>
        <dbReference type="Proteomes" id="UP000038040"/>
    </source>
</evidence>
<keyword evidence="5" id="KW-0496">Mitochondrion</keyword>
<evidence type="ECO:0000256" key="2">
    <source>
        <dbReference type="ARBA" id="ARBA00022679"/>
    </source>
</evidence>
<feature type="binding site" evidence="5">
    <location>
        <position position="267"/>
    </location>
    <ligand>
        <name>Mg(2+)</name>
        <dbReference type="ChEBI" id="CHEBI:18420"/>
    </ligand>
</feature>
<name>A0A0N4UNJ9_DRAME</name>
<dbReference type="Proteomes" id="UP000274756">
    <property type="component" value="Unassembled WGS sequence"/>
</dbReference>
<evidence type="ECO:0000313" key="9">
    <source>
        <dbReference type="WBParaSite" id="DME_0000948201-mRNA-1"/>
    </source>
</evidence>
<dbReference type="GO" id="GO:0031314">
    <property type="term" value="C:extrinsic component of mitochondrial inner membrane"/>
    <property type="evidence" value="ECO:0007669"/>
    <property type="project" value="UniProtKB-UniRule"/>
</dbReference>
<evidence type="ECO:0000313" key="6">
    <source>
        <dbReference type="EMBL" id="VDN53186.1"/>
    </source>
</evidence>
<dbReference type="EC" id="2.1.1.-" evidence="5"/>
<dbReference type="CDD" id="cd02440">
    <property type="entry name" value="AdoMet_MTases"/>
    <property type="match status" value="1"/>
</dbReference>
<dbReference type="InterPro" id="IPR029063">
    <property type="entry name" value="SAM-dependent_MTases_sf"/>
</dbReference>
<keyword evidence="5" id="KW-0472">Membrane</keyword>
<dbReference type="SUPFAM" id="SSF53335">
    <property type="entry name" value="S-adenosyl-L-methionine-dependent methyltransferases"/>
    <property type="match status" value="1"/>
</dbReference>
<keyword evidence="4 5" id="KW-0949">S-adenosyl-L-methionine</keyword>
<evidence type="ECO:0000256" key="5">
    <source>
        <dbReference type="HAMAP-Rule" id="MF_03190"/>
    </source>
</evidence>
<dbReference type="Gene3D" id="3.40.50.150">
    <property type="entry name" value="Vaccinia Virus protein VP39"/>
    <property type="match status" value="1"/>
</dbReference>
<dbReference type="STRING" id="318479.A0A0N4UNJ9"/>
<dbReference type="Pfam" id="PF13489">
    <property type="entry name" value="Methyltransf_23"/>
    <property type="match status" value="1"/>
</dbReference>
<sequence length="371" mass="42172">MILLDNVQYSEEVEFHQRLVPTFWWNYELQDIPLPVFRAIIKKEFIKNAHLTDIRIIDRKVSECKQDMVNIRNSFYNADHKFFIDYKRNYTCRIESIALMLSSKKIFHVITSNFRFLSNKIAINSFLFDIRYKSSDAEEISYFDNLSMHWADESGPFRALHAFNRIRIPWLVGTIGDRSAVSYNSLHDLKIVDIGCGGGLLSIPLARLGASVSGIDGSVKAISVANQAASKILKHQSISGKLSFSCSTAEDFAEKHAEEFDAVLASEILEHVNNIQSLIHSCVRLAKRGAHIFFTTINKTTLSQILAVWLAEDVLHVVPSGAHIWSKFVDPTDLRALLHSNNCEIRLINGTAYNPFTNSWSWTRCTHLGYS</sequence>
<comment type="cofactor">
    <cofactor evidence="5">
        <name>Mg(2+)</name>
        <dbReference type="ChEBI" id="CHEBI:18420"/>
    </cofactor>
</comment>
<dbReference type="GO" id="GO:0046872">
    <property type="term" value="F:metal ion binding"/>
    <property type="evidence" value="ECO:0007669"/>
    <property type="project" value="UniProtKB-KW"/>
</dbReference>
<organism evidence="7 9">
    <name type="scientific">Dracunculus medinensis</name>
    <name type="common">Guinea worm</name>
    <dbReference type="NCBI Taxonomy" id="318479"/>
    <lineage>
        <taxon>Eukaryota</taxon>
        <taxon>Metazoa</taxon>
        <taxon>Ecdysozoa</taxon>
        <taxon>Nematoda</taxon>
        <taxon>Chromadorea</taxon>
        <taxon>Rhabditida</taxon>
        <taxon>Spirurina</taxon>
        <taxon>Dracunculoidea</taxon>
        <taxon>Dracunculidae</taxon>
        <taxon>Dracunculus</taxon>
    </lineage>
</organism>
<evidence type="ECO:0000313" key="8">
    <source>
        <dbReference type="Proteomes" id="UP000274756"/>
    </source>
</evidence>
<dbReference type="UniPathway" id="UPA00232"/>
<dbReference type="EC" id="2.1.1.64" evidence="5"/>
<keyword evidence="8" id="KW-1185">Reference proteome</keyword>
<comment type="catalytic activity">
    <reaction evidence="5">
        <text>a 3-demethylubiquinone + S-adenosyl-L-methionine = a ubiquinone + S-adenosyl-L-homocysteine</text>
        <dbReference type="Rhea" id="RHEA:81215"/>
        <dbReference type="Rhea" id="RHEA-COMP:9565"/>
        <dbReference type="Rhea" id="RHEA-COMP:19654"/>
        <dbReference type="ChEBI" id="CHEBI:16389"/>
        <dbReference type="ChEBI" id="CHEBI:57856"/>
        <dbReference type="ChEBI" id="CHEBI:59789"/>
        <dbReference type="ChEBI" id="CHEBI:231825"/>
    </reaction>
</comment>
<dbReference type="OrthoDB" id="3265906at2759"/>
<feature type="binding site" evidence="5">
    <location>
        <position position="167"/>
    </location>
    <ligand>
        <name>S-adenosyl-L-methionine</name>
        <dbReference type="ChEBI" id="CHEBI:59789"/>
    </ligand>
</feature>
<keyword evidence="2 5" id="KW-0808">Transferase</keyword>
<keyword evidence="1 5" id="KW-0489">Methyltransferase</keyword>
<comment type="subunit">
    <text evidence="5">Component of a multi-subunit COQ enzyme complex.</text>
</comment>
<dbReference type="Proteomes" id="UP000038040">
    <property type="component" value="Unplaced"/>
</dbReference>
<comment type="function">
    <text evidence="5">O-methyltransferase required for two non-consecutive steps during ubiquinone biosynthesis. Catalyzes the 2 O-methylation of 3,4-dihydroxy-5-(all-trans-polyprenyl)benzoic acid into 4-hydroxy-3-methoxy-5-(all-trans-polyprenyl)benzoic acid. Also catalyzes the last step of ubiquinone biosynthesis by mediating methylation of 3-demethylubiquinone into ubiquinone. Also able to mediate the methylation of 3-demethylubiquinol into ubiquinol.</text>
</comment>
<evidence type="ECO:0000256" key="1">
    <source>
        <dbReference type="ARBA" id="ARBA00022603"/>
    </source>
</evidence>
<evidence type="ECO:0000256" key="3">
    <source>
        <dbReference type="ARBA" id="ARBA00022688"/>
    </source>
</evidence>
<dbReference type="PANTHER" id="PTHR43464">
    <property type="entry name" value="METHYLTRANSFERASE"/>
    <property type="match status" value="1"/>
</dbReference>
<proteinExistence type="inferred from homology"/>
<dbReference type="NCBIfam" id="TIGR01983">
    <property type="entry name" value="UbiG"/>
    <property type="match status" value="1"/>
</dbReference>
<protein>
    <recommendedName>
        <fullName evidence="5">Ubiquinone biosynthesis O-methyltransferase, mitochondrial</fullName>
    </recommendedName>
    <alternativeName>
        <fullName evidence="5">3-demethylubiquinol 3-O-methyltransferase</fullName>
        <ecNumber evidence="5">2.1.1.64</ecNumber>
    </alternativeName>
    <alternativeName>
        <fullName evidence="5">3-demethylubiquinone 3-O-methyltransferase</fullName>
        <ecNumber evidence="5">2.1.1.-</ecNumber>
    </alternativeName>
    <alternativeName>
        <fullName evidence="5">Polyprenyldihydroxybenzoate methyltransferase</fullName>
        <ecNumber evidence="5">2.1.1.114</ecNumber>
    </alternativeName>
</protein>
<dbReference type="GO" id="GO:0032259">
    <property type="term" value="P:methylation"/>
    <property type="evidence" value="ECO:0007669"/>
    <property type="project" value="UniProtKB-KW"/>
</dbReference>
<keyword evidence="3 5" id="KW-0831">Ubiquinone biosynthesis</keyword>
<keyword evidence="5" id="KW-0460">Magnesium</keyword>
<evidence type="ECO:0000256" key="4">
    <source>
        <dbReference type="ARBA" id="ARBA00022691"/>
    </source>
</evidence>